<dbReference type="GO" id="GO:0004497">
    <property type="term" value="F:monooxygenase activity"/>
    <property type="evidence" value="ECO:0007669"/>
    <property type="project" value="UniProtKB-KW"/>
</dbReference>
<dbReference type="AlphaFoldDB" id="A0A1M4WX29"/>
<protein>
    <submittedName>
        <fullName evidence="2">Heme-degrading monooxygenase HmoA</fullName>
    </submittedName>
</protein>
<dbReference type="Pfam" id="PF03992">
    <property type="entry name" value="ABM"/>
    <property type="match status" value="1"/>
</dbReference>
<reference evidence="2 3" key="1">
    <citation type="submission" date="2016-11" db="EMBL/GenBank/DDBJ databases">
        <authorList>
            <person name="Jaros S."/>
            <person name="Januszkiewicz K."/>
            <person name="Wedrychowicz H."/>
        </authorList>
    </citation>
    <scope>NUCLEOTIDE SEQUENCE [LARGE SCALE GENOMIC DNA]</scope>
    <source>
        <strain evidence="2 3">DSM 19980</strain>
    </source>
</reference>
<evidence type="ECO:0000259" key="1">
    <source>
        <dbReference type="PROSITE" id="PS51725"/>
    </source>
</evidence>
<dbReference type="Gene3D" id="3.30.70.100">
    <property type="match status" value="1"/>
</dbReference>
<dbReference type="SUPFAM" id="SSF54909">
    <property type="entry name" value="Dimeric alpha+beta barrel"/>
    <property type="match status" value="1"/>
</dbReference>
<feature type="domain" description="ABM" evidence="1">
    <location>
        <begin position="2"/>
        <end position="90"/>
    </location>
</feature>
<sequence length="94" mass="11265">MIKIIIERHIMPGLEEEYEQAAREVMRAAMSAPGFIAGESLQEYHRTEHRLLITLWRDLRAWKEWQRSSAREYAMQRLLPLLTEEERVTAYEHP</sequence>
<organism evidence="2 3">
    <name type="scientific">Modicisalibacter ilicicola DSM 19980</name>
    <dbReference type="NCBI Taxonomy" id="1121942"/>
    <lineage>
        <taxon>Bacteria</taxon>
        <taxon>Pseudomonadati</taxon>
        <taxon>Pseudomonadota</taxon>
        <taxon>Gammaproteobacteria</taxon>
        <taxon>Oceanospirillales</taxon>
        <taxon>Halomonadaceae</taxon>
        <taxon>Modicisalibacter</taxon>
    </lineage>
</organism>
<dbReference type="OrthoDB" id="4463721at2"/>
<evidence type="ECO:0000313" key="3">
    <source>
        <dbReference type="Proteomes" id="UP000184346"/>
    </source>
</evidence>
<name>A0A1M4WX29_9GAMM</name>
<dbReference type="EMBL" id="FQUJ01000005">
    <property type="protein sequence ID" value="SHE85799.1"/>
    <property type="molecule type" value="Genomic_DNA"/>
</dbReference>
<keyword evidence="3" id="KW-1185">Reference proteome</keyword>
<keyword evidence="2" id="KW-0560">Oxidoreductase</keyword>
<dbReference type="RefSeq" id="WP_072820856.1">
    <property type="nucleotide sequence ID" value="NZ_FQUJ01000005.1"/>
</dbReference>
<gene>
    <name evidence="2" type="ORF">SAMN02745148_01241</name>
</gene>
<dbReference type="Proteomes" id="UP000184346">
    <property type="component" value="Unassembled WGS sequence"/>
</dbReference>
<dbReference type="PROSITE" id="PS51725">
    <property type="entry name" value="ABM"/>
    <property type="match status" value="1"/>
</dbReference>
<dbReference type="STRING" id="1121942.SAMN02745148_01241"/>
<proteinExistence type="predicted"/>
<dbReference type="InterPro" id="IPR011008">
    <property type="entry name" value="Dimeric_a/b-barrel"/>
</dbReference>
<dbReference type="InterPro" id="IPR007138">
    <property type="entry name" value="ABM_dom"/>
</dbReference>
<accession>A0A1M4WX29</accession>
<keyword evidence="2" id="KW-0503">Monooxygenase</keyword>
<evidence type="ECO:0000313" key="2">
    <source>
        <dbReference type="EMBL" id="SHE85799.1"/>
    </source>
</evidence>